<feature type="transmembrane region" description="Helical" evidence="3">
    <location>
        <begin position="901"/>
        <end position="918"/>
    </location>
</feature>
<keyword evidence="1" id="KW-0813">Transport</keyword>
<dbReference type="Pfam" id="PF06808">
    <property type="entry name" value="DctM"/>
    <property type="match status" value="1"/>
</dbReference>
<keyword evidence="3" id="KW-1133">Transmembrane helix</keyword>
<dbReference type="CDD" id="cd13569">
    <property type="entry name" value="PBP2_TAXI_TRAP_like_1"/>
    <property type="match status" value="1"/>
</dbReference>
<dbReference type="NCBIfam" id="TIGR02123">
    <property type="entry name" value="TRAP_fused"/>
    <property type="match status" value="1"/>
</dbReference>
<dbReference type="EMBL" id="JBHSWE010000002">
    <property type="protein sequence ID" value="MFC6674213.1"/>
    <property type="molecule type" value="Genomic_DNA"/>
</dbReference>
<evidence type="ECO:0000256" key="4">
    <source>
        <dbReference type="SAM" id="SignalP"/>
    </source>
</evidence>
<name>A0ABW2A9N1_9GAMM</name>
<dbReference type="NCBIfam" id="TIGR02122">
    <property type="entry name" value="TRAP_TAXI"/>
    <property type="match status" value="1"/>
</dbReference>
<organism evidence="6 7">
    <name type="scientific">Marinobacterium aestuariivivens</name>
    <dbReference type="NCBI Taxonomy" id="1698799"/>
    <lineage>
        <taxon>Bacteria</taxon>
        <taxon>Pseudomonadati</taxon>
        <taxon>Pseudomonadota</taxon>
        <taxon>Gammaproteobacteria</taxon>
        <taxon>Oceanospirillales</taxon>
        <taxon>Oceanospirillaceae</taxon>
        <taxon>Marinobacterium</taxon>
    </lineage>
</organism>
<dbReference type="Pfam" id="PF16868">
    <property type="entry name" value="NMT1_3"/>
    <property type="match status" value="1"/>
</dbReference>
<feature type="transmembrane region" description="Helical" evidence="3">
    <location>
        <begin position="620"/>
        <end position="640"/>
    </location>
</feature>
<feature type="transmembrane region" description="Helical" evidence="3">
    <location>
        <begin position="727"/>
        <end position="755"/>
    </location>
</feature>
<comment type="subcellular location">
    <subcellularLocation>
        <location evidence="1">Cell inner membrane</location>
        <topology evidence="1">Multi-pass membrane protein</topology>
    </subcellularLocation>
</comment>
<feature type="transmembrane region" description="Helical" evidence="3">
    <location>
        <begin position="337"/>
        <end position="359"/>
    </location>
</feature>
<evidence type="ECO:0000313" key="6">
    <source>
        <dbReference type="EMBL" id="MFC6674213.1"/>
    </source>
</evidence>
<sequence>MYKRLLCITALTTSMLAGSALAAERVSIGTGGTGGLFYVIGAGISEVLNKHMPDTTARAEVTGASVENNHRVASGQMTLGLSSSSTLYEAKHGEGPFNVSGVLDVAAIAYLYPAVLQVATIDGEGIDSFDDLKGKRVSMGPPGSNAAVLATRLFEEHGVFADITPRFLSYTEGVQALVSGQVDATVVLAGAPTAALIDLDSQKDMKLLSADPGKLEALTEKYPFYQSYSLPAGTYPDVTEPVLVVNDPAILFTSGKEDQTKIYNITKSIFEHLDELGAVHPRPPRSRSKPHRRRPSRCTPVLTSTSLKRKVSRSQHEADDLEKSASYVPQTGPKEQIIVSGIYACAAVAIAALVLYGAYYGGITALILRSLFFSLVSGAALAYFAIARKSIVTRTVLYCLSIIALVPGPYLWHSYLDILMRGAMSVPTDIWVFAALMVIAFVFVWLAVGRALIVMMSLALLYAYYGYLIPGEYGHGGYDFSRLTSTLLLSTEGVYGTPMGVAVSYIFLFGLFGALLTRIGTGEVFVDIARGLTGRVQGGPGLSAALSSALLGSLNGSAVANVVTTGTFTIPLMKKVGYSAKLAGAIEAAASSAGQIMPPVMGAAAFLMAEIIGIPYAEVALAALVPALLYVLALMISVRLEAGRLGLERDSEAGLKLLAATLRTRGYLLLPLVVLIGLMMAGHSPTQAAVVGLVAGLLISPWKAATRINLVDLVAACKDTLTATMPIVAAVASAGVIIGVLNLTGMGLMVSGLIIEVGGGNLWAILLLTALASFILGMGLPTSAAYLLLAVLVAPAMTQLGMAPISAHMFIFYFGLVSAITPPVALAAYAAATISGARPNETAVESMRLGFVKLLVPFLFVTMPGILLIGSALNIVLAIVLATLATISMSIGFAGWLRDNLSAVTRLLFVIAAVLIAWPETVSNTSPLVLGARATGLLILIALCIRIFGRRSLLGSPKLL</sequence>
<feature type="transmembrane region" description="Helical" evidence="3">
    <location>
        <begin position="849"/>
        <end position="869"/>
    </location>
</feature>
<feature type="transmembrane region" description="Helical" evidence="3">
    <location>
        <begin position="366"/>
        <end position="386"/>
    </location>
</feature>
<dbReference type="RefSeq" id="WP_379913963.1">
    <property type="nucleotide sequence ID" value="NZ_JBHSWE010000002.1"/>
</dbReference>
<feature type="chain" id="PRO_5046164590" evidence="4">
    <location>
        <begin position="23"/>
        <end position="960"/>
    </location>
</feature>
<protein>
    <submittedName>
        <fullName evidence="6">TRAP transporter fused permease subunit</fullName>
    </submittedName>
</protein>
<dbReference type="Gene3D" id="3.40.190.10">
    <property type="entry name" value="Periplasmic binding protein-like II"/>
    <property type="match status" value="2"/>
</dbReference>
<feature type="transmembrane region" description="Helical" evidence="3">
    <location>
        <begin position="688"/>
        <end position="706"/>
    </location>
</feature>
<keyword evidence="7" id="KW-1185">Reference proteome</keyword>
<feature type="transmembrane region" description="Helical" evidence="3">
    <location>
        <begin position="786"/>
        <end position="805"/>
    </location>
</feature>
<dbReference type="PANTHER" id="PTHR43849:SF2">
    <property type="entry name" value="BLL3936 PROTEIN"/>
    <property type="match status" value="1"/>
</dbReference>
<dbReference type="Proteomes" id="UP001596422">
    <property type="component" value="Unassembled WGS sequence"/>
</dbReference>
<feature type="transmembrane region" description="Helical" evidence="3">
    <location>
        <begin position="392"/>
        <end position="412"/>
    </location>
</feature>
<comment type="caution">
    <text evidence="6">The sequence shown here is derived from an EMBL/GenBank/DDBJ whole genome shotgun (WGS) entry which is preliminary data.</text>
</comment>
<comment type="function">
    <text evidence="1">Part of the tripartite ATP-independent periplasmic (TRAP) transport system.</text>
</comment>
<feature type="compositionally biased region" description="Basic residues" evidence="2">
    <location>
        <begin position="282"/>
        <end position="296"/>
    </location>
</feature>
<keyword evidence="1" id="KW-1003">Cell membrane</keyword>
<dbReference type="SUPFAM" id="SSF53850">
    <property type="entry name" value="Periplasmic binding protein-like II"/>
    <property type="match status" value="1"/>
</dbReference>
<accession>A0ABW2A9N1</accession>
<feature type="domain" description="TRAP C4-dicarboxylate transport system permease DctM subunit" evidence="5">
    <location>
        <begin position="440"/>
        <end position="872"/>
    </location>
</feature>
<keyword evidence="4" id="KW-0732">Signal</keyword>
<keyword evidence="1" id="KW-0997">Cell inner membrane</keyword>
<feature type="signal peptide" evidence="4">
    <location>
        <begin position="1"/>
        <end position="22"/>
    </location>
</feature>
<feature type="transmembrane region" description="Helical" evidence="3">
    <location>
        <begin position="666"/>
        <end position="682"/>
    </location>
</feature>
<dbReference type="PANTHER" id="PTHR43849">
    <property type="entry name" value="BLL3936 PROTEIN"/>
    <property type="match status" value="1"/>
</dbReference>
<keyword evidence="3" id="KW-0472">Membrane</keyword>
<proteinExistence type="predicted"/>
<feature type="transmembrane region" description="Helical" evidence="3">
    <location>
        <begin position="761"/>
        <end position="779"/>
    </location>
</feature>
<evidence type="ECO:0000256" key="3">
    <source>
        <dbReference type="SAM" id="Phobius"/>
    </source>
</evidence>
<feature type="region of interest" description="Disordered" evidence="2">
    <location>
        <begin position="278"/>
        <end position="299"/>
    </location>
</feature>
<evidence type="ECO:0000256" key="2">
    <source>
        <dbReference type="SAM" id="MobiDB-lite"/>
    </source>
</evidence>
<feature type="transmembrane region" description="Helical" evidence="3">
    <location>
        <begin position="432"/>
        <end position="465"/>
    </location>
</feature>
<feature type="transmembrane region" description="Helical" evidence="3">
    <location>
        <begin position="930"/>
        <end position="949"/>
    </location>
</feature>
<feature type="transmembrane region" description="Helical" evidence="3">
    <location>
        <begin position="811"/>
        <end position="837"/>
    </location>
</feature>
<dbReference type="InterPro" id="IPR011853">
    <property type="entry name" value="TRAP_DctM-Dct_fused"/>
</dbReference>
<dbReference type="InterPro" id="IPR011852">
    <property type="entry name" value="TRAP_TAXI"/>
</dbReference>
<feature type="transmembrane region" description="Helical" evidence="3">
    <location>
        <begin position="875"/>
        <end position="894"/>
    </location>
</feature>
<reference evidence="7" key="1">
    <citation type="journal article" date="2019" name="Int. J. Syst. Evol. Microbiol.">
        <title>The Global Catalogue of Microorganisms (GCM) 10K type strain sequencing project: providing services to taxonomists for standard genome sequencing and annotation.</title>
        <authorList>
            <consortium name="The Broad Institute Genomics Platform"/>
            <consortium name="The Broad Institute Genome Sequencing Center for Infectious Disease"/>
            <person name="Wu L."/>
            <person name="Ma J."/>
        </authorList>
    </citation>
    <scope>NUCLEOTIDE SEQUENCE [LARGE SCALE GENOMIC DNA]</scope>
    <source>
        <strain evidence="7">NBRC 111756</strain>
    </source>
</reference>
<feature type="transmembrane region" description="Helical" evidence="3">
    <location>
        <begin position="495"/>
        <end position="516"/>
    </location>
</feature>
<evidence type="ECO:0000313" key="7">
    <source>
        <dbReference type="Proteomes" id="UP001596422"/>
    </source>
</evidence>
<evidence type="ECO:0000259" key="5">
    <source>
        <dbReference type="Pfam" id="PF06808"/>
    </source>
</evidence>
<evidence type="ECO:0000256" key="1">
    <source>
        <dbReference type="RuleBase" id="RU369079"/>
    </source>
</evidence>
<gene>
    <name evidence="6" type="ORF">ACFQDL_31965</name>
</gene>
<keyword evidence="3" id="KW-0812">Transmembrane</keyword>
<dbReference type="InterPro" id="IPR010656">
    <property type="entry name" value="DctM"/>
</dbReference>